<dbReference type="AlphaFoldDB" id="A0A0D0L6Q9"/>
<keyword evidence="2" id="KW-0472">Membrane</keyword>
<dbReference type="EMBL" id="JXQV01000002">
    <property type="protein sequence ID" value="KIQ05515.1"/>
    <property type="molecule type" value="Genomic_DNA"/>
</dbReference>
<dbReference type="Proteomes" id="UP000035017">
    <property type="component" value="Unassembled WGS sequence"/>
</dbReference>
<keyword evidence="2" id="KW-0812">Transmembrane</keyword>
<proteinExistence type="predicted"/>
<evidence type="ECO:0000256" key="2">
    <source>
        <dbReference type="SAM" id="Phobius"/>
    </source>
</evidence>
<evidence type="ECO:0000313" key="4">
    <source>
        <dbReference type="Proteomes" id="UP000035017"/>
    </source>
</evidence>
<gene>
    <name evidence="3" type="ORF">RU07_01305</name>
</gene>
<comment type="caution">
    <text evidence="3">The sequence shown here is derived from an EMBL/GenBank/DDBJ whole genome shotgun (WGS) entry which is preliminary data.</text>
</comment>
<reference evidence="3 4" key="1">
    <citation type="submission" date="2014-12" db="EMBL/GenBank/DDBJ databases">
        <title>16Stimator: statistical estimation of ribosomal gene copy numbers from draft genome assemblies.</title>
        <authorList>
            <person name="Perisin M.A."/>
            <person name="Vetter M."/>
            <person name="Gilbert J.A."/>
            <person name="Bergelson J."/>
        </authorList>
    </citation>
    <scope>NUCLEOTIDE SEQUENCE [LARGE SCALE GENOMIC DNA]</scope>
    <source>
        <strain evidence="3 4">MEJ076</strain>
    </source>
</reference>
<accession>A0A0D0L6Q9</accession>
<sequence>MVRTKAILIAIATILAASSAGIWLLIREKYGAQERREKFSGLSGDRPKTGGEKMKVEW</sequence>
<name>A0A0D0L6Q9_AGRTU</name>
<feature type="region of interest" description="Disordered" evidence="1">
    <location>
        <begin position="37"/>
        <end position="58"/>
    </location>
</feature>
<keyword evidence="2" id="KW-1133">Transmembrane helix</keyword>
<evidence type="ECO:0000313" key="3">
    <source>
        <dbReference type="EMBL" id="KIQ05515.1"/>
    </source>
</evidence>
<organism evidence="3 4">
    <name type="scientific">Agrobacterium tumefaciens</name>
    <dbReference type="NCBI Taxonomy" id="358"/>
    <lineage>
        <taxon>Bacteria</taxon>
        <taxon>Pseudomonadati</taxon>
        <taxon>Pseudomonadota</taxon>
        <taxon>Alphaproteobacteria</taxon>
        <taxon>Hyphomicrobiales</taxon>
        <taxon>Rhizobiaceae</taxon>
        <taxon>Rhizobium/Agrobacterium group</taxon>
        <taxon>Agrobacterium</taxon>
        <taxon>Agrobacterium tumefaciens complex</taxon>
    </lineage>
</organism>
<evidence type="ECO:0000256" key="1">
    <source>
        <dbReference type="SAM" id="MobiDB-lite"/>
    </source>
</evidence>
<feature type="transmembrane region" description="Helical" evidence="2">
    <location>
        <begin position="6"/>
        <end position="26"/>
    </location>
</feature>
<protein>
    <submittedName>
        <fullName evidence="3">Transfer trbK protein</fullName>
    </submittedName>
</protein>